<comment type="caution">
    <text evidence="1">The sequence shown here is derived from an EMBL/GenBank/DDBJ whole genome shotgun (WGS) entry which is preliminary data.</text>
</comment>
<dbReference type="OMA" id="LICCHSS"/>
<dbReference type="EMBL" id="AZHC01000001">
    <property type="protein sequence ID" value="OAA51804.1"/>
    <property type="molecule type" value="Genomic_DNA"/>
</dbReference>
<sequence length="111" mass="12505">MCTESHFLLQCEHSAATLYVCPNVPRGGPTQCKDYKVKQLKYPYPSGTKLPECPKHPCCPFEIRGGCWNCCWCGKVLNTTGRCGCRMVSSHHEYFCEHMCCDNCPKGSYAL</sequence>
<dbReference type="Proteomes" id="UP000243498">
    <property type="component" value="Unassembled WGS sequence"/>
</dbReference>
<name>A0A167KJ96_METRR</name>
<evidence type="ECO:0000313" key="2">
    <source>
        <dbReference type="Proteomes" id="UP000243498"/>
    </source>
</evidence>
<accession>A0A167KJ96</accession>
<organism evidence="1 2">
    <name type="scientific">Metarhizium rileyi (strain RCEF 4871)</name>
    <name type="common">Nomuraea rileyi</name>
    <dbReference type="NCBI Taxonomy" id="1649241"/>
    <lineage>
        <taxon>Eukaryota</taxon>
        <taxon>Fungi</taxon>
        <taxon>Dikarya</taxon>
        <taxon>Ascomycota</taxon>
        <taxon>Pezizomycotina</taxon>
        <taxon>Sordariomycetes</taxon>
        <taxon>Hypocreomycetidae</taxon>
        <taxon>Hypocreales</taxon>
        <taxon>Clavicipitaceae</taxon>
        <taxon>Metarhizium</taxon>
    </lineage>
</organism>
<gene>
    <name evidence="1" type="ORF">NOR_00397</name>
</gene>
<reference evidence="1 2" key="1">
    <citation type="journal article" date="2016" name="Genome Biol. Evol.">
        <title>Divergent and convergent evolution of fungal pathogenicity.</title>
        <authorList>
            <person name="Shang Y."/>
            <person name="Xiao G."/>
            <person name="Zheng P."/>
            <person name="Cen K."/>
            <person name="Zhan S."/>
            <person name="Wang C."/>
        </authorList>
    </citation>
    <scope>NUCLEOTIDE SEQUENCE [LARGE SCALE GENOMIC DNA]</scope>
    <source>
        <strain evidence="1 2">RCEF 4871</strain>
    </source>
</reference>
<dbReference type="OrthoDB" id="5149687at2759"/>
<proteinExistence type="predicted"/>
<dbReference type="AlphaFoldDB" id="A0A167KJ96"/>
<keyword evidence="2" id="KW-1185">Reference proteome</keyword>
<protein>
    <submittedName>
        <fullName evidence="1">Uncharacterized protein</fullName>
    </submittedName>
</protein>
<evidence type="ECO:0000313" key="1">
    <source>
        <dbReference type="EMBL" id="OAA51804.1"/>
    </source>
</evidence>